<keyword evidence="3" id="KW-1185">Reference proteome</keyword>
<evidence type="ECO:0000313" key="2">
    <source>
        <dbReference type="EMBL" id="KAK2113906.1"/>
    </source>
</evidence>
<evidence type="ECO:0000313" key="3">
    <source>
        <dbReference type="Proteomes" id="UP001266305"/>
    </source>
</evidence>
<reference evidence="2 3" key="1">
    <citation type="submission" date="2023-05" db="EMBL/GenBank/DDBJ databases">
        <title>B98-5 Cell Line De Novo Hybrid Assembly: An Optical Mapping Approach.</title>
        <authorList>
            <person name="Kananen K."/>
            <person name="Auerbach J.A."/>
            <person name="Kautto E."/>
            <person name="Blachly J.S."/>
        </authorList>
    </citation>
    <scope>NUCLEOTIDE SEQUENCE [LARGE SCALE GENOMIC DNA]</scope>
    <source>
        <strain evidence="2">B95-8</strain>
        <tissue evidence="2">Cell line</tissue>
    </source>
</reference>
<dbReference type="EMBL" id="JASSZA010000004">
    <property type="protein sequence ID" value="KAK2113906.1"/>
    <property type="molecule type" value="Genomic_DNA"/>
</dbReference>
<name>A0ABQ9VWY1_SAGOE</name>
<comment type="caution">
    <text evidence="2">The sequence shown here is derived from an EMBL/GenBank/DDBJ whole genome shotgun (WGS) entry which is preliminary data.</text>
</comment>
<dbReference type="Proteomes" id="UP001266305">
    <property type="component" value="Unassembled WGS sequence"/>
</dbReference>
<evidence type="ECO:0000256" key="1">
    <source>
        <dbReference type="SAM" id="MobiDB-lite"/>
    </source>
</evidence>
<protein>
    <submittedName>
        <fullName evidence="2">Uncharacterized protein</fullName>
    </submittedName>
</protein>
<accession>A0ABQ9VWY1</accession>
<feature type="region of interest" description="Disordered" evidence="1">
    <location>
        <begin position="117"/>
        <end position="195"/>
    </location>
</feature>
<organism evidence="2 3">
    <name type="scientific">Saguinus oedipus</name>
    <name type="common">Cotton-top tamarin</name>
    <name type="synonym">Oedipomidas oedipus</name>
    <dbReference type="NCBI Taxonomy" id="9490"/>
    <lineage>
        <taxon>Eukaryota</taxon>
        <taxon>Metazoa</taxon>
        <taxon>Chordata</taxon>
        <taxon>Craniata</taxon>
        <taxon>Vertebrata</taxon>
        <taxon>Euteleostomi</taxon>
        <taxon>Mammalia</taxon>
        <taxon>Eutheria</taxon>
        <taxon>Euarchontoglires</taxon>
        <taxon>Primates</taxon>
        <taxon>Haplorrhini</taxon>
        <taxon>Platyrrhini</taxon>
        <taxon>Cebidae</taxon>
        <taxon>Callitrichinae</taxon>
        <taxon>Saguinus</taxon>
    </lineage>
</organism>
<sequence>MPKTRYRPLRIPLINSRRRDASSPPQGNPALKRRSTNAGARAGGRAAIVTRTRPQSRARPKTLKRYHPEATAENTNPSRFASENATALTRLLTSDPGSPISPTAALTAPPLPLSLPLPLPLPPPPPPPPPPSPPLSLPPRPPRLPFPPCTALRYRDPPLRERRRHRRKETQNRFKGGAALTGPLSPGASFSHSQASFPAPRRMLGIVVRENNLEVRRMRCAYKMPAAVERSRGRLVLCGRI</sequence>
<gene>
    <name evidence="2" type="ORF">P7K49_008172</name>
</gene>
<feature type="region of interest" description="Disordered" evidence="1">
    <location>
        <begin position="1"/>
        <end position="81"/>
    </location>
</feature>
<feature type="compositionally biased region" description="Low complexity" evidence="1">
    <location>
        <begin position="36"/>
        <end position="53"/>
    </location>
</feature>
<feature type="compositionally biased region" description="Pro residues" evidence="1">
    <location>
        <begin position="117"/>
        <end position="148"/>
    </location>
</feature>
<proteinExistence type="predicted"/>
<feature type="compositionally biased region" description="Basic residues" evidence="1">
    <location>
        <begin position="54"/>
        <end position="65"/>
    </location>
</feature>
<feature type="compositionally biased region" description="Polar residues" evidence="1">
    <location>
        <begin position="72"/>
        <end position="81"/>
    </location>
</feature>